<dbReference type="VEuPathDB" id="FungiDB:PC110_g182"/>
<accession>A0A8T1V3Y7</accession>
<gene>
    <name evidence="3" type="ORF">JG687_00000030</name>
</gene>
<dbReference type="FunFam" id="1.20.1250.40:FF:000009">
    <property type="entry name" value="Dna-directed rna polymerase ii subunit rpb4-like"/>
    <property type="match status" value="1"/>
</dbReference>
<dbReference type="InterPro" id="IPR005574">
    <property type="entry name" value="Rpb4/RPC9"/>
</dbReference>
<comment type="caution">
    <text evidence="3">The sequence shown here is derived from an EMBL/GenBank/DDBJ whole genome shotgun (WGS) entry which is preliminary data.</text>
</comment>
<dbReference type="SMART" id="SM00657">
    <property type="entry name" value="RPOL4c"/>
    <property type="match status" value="1"/>
</dbReference>
<feature type="domain" description="RNA polymerase Rpb4/RPC9 core" evidence="2">
    <location>
        <begin position="40"/>
        <end position="174"/>
    </location>
</feature>
<dbReference type="Pfam" id="PF03874">
    <property type="entry name" value="RNA_pol_Rpb4"/>
    <property type="match status" value="1"/>
</dbReference>
<dbReference type="GO" id="GO:0006352">
    <property type="term" value="P:DNA-templated transcription initiation"/>
    <property type="evidence" value="ECO:0007669"/>
    <property type="project" value="InterPro"/>
</dbReference>
<dbReference type="InterPro" id="IPR006590">
    <property type="entry name" value="RNA_pol_Rpb4/RPC9_core"/>
</dbReference>
<organism evidence="3 4">
    <name type="scientific">Phytophthora cactorum</name>
    <dbReference type="NCBI Taxonomy" id="29920"/>
    <lineage>
        <taxon>Eukaryota</taxon>
        <taxon>Sar</taxon>
        <taxon>Stramenopiles</taxon>
        <taxon>Oomycota</taxon>
        <taxon>Peronosporomycetes</taxon>
        <taxon>Peronosporales</taxon>
        <taxon>Peronosporaceae</taxon>
        <taxon>Phytophthora</taxon>
    </lineage>
</organism>
<sequence length="174" mass="19696">LVCRWCAMKIDHFVIVRTAMSANPQHVVDTEDAAELNLGDDFRNETCLSNAEVAVILEKQKSDYETQEKQLTNVFQKTYSYVQRFSGTKDPVANQASVTELREALMSLAFQREADGDTVEYRLEEFEIACLSNLNPEEVEEAVALIPSLHKRFAEDEIEEILGIVSRTAARMFG</sequence>
<reference evidence="3" key="1">
    <citation type="submission" date="2021-01" db="EMBL/GenBank/DDBJ databases">
        <title>Phytophthora aleatoria, a newly-described species from Pinus radiata is distinct from Phytophthora cactorum isolates based on comparative genomics.</title>
        <authorList>
            <person name="Mcdougal R."/>
            <person name="Panda P."/>
            <person name="Williams N."/>
            <person name="Studholme D.J."/>
        </authorList>
    </citation>
    <scope>NUCLEOTIDE SEQUENCE</scope>
    <source>
        <strain evidence="3">NZFS 3830</strain>
    </source>
</reference>
<comment type="similarity">
    <text evidence="1">Belongs to the eukaryotic RPB4 RNA polymerase subunit family.</text>
</comment>
<dbReference type="GO" id="GO:0005634">
    <property type="term" value="C:nucleus"/>
    <property type="evidence" value="ECO:0007669"/>
    <property type="project" value="UniProtKB-ARBA"/>
</dbReference>
<dbReference type="OrthoDB" id="2186918at2759"/>
<evidence type="ECO:0000259" key="2">
    <source>
        <dbReference type="SMART" id="SM00657"/>
    </source>
</evidence>
<evidence type="ECO:0000256" key="1">
    <source>
        <dbReference type="ARBA" id="ARBA00025724"/>
    </source>
</evidence>
<dbReference type="EMBL" id="JAENGZ010000001">
    <property type="protein sequence ID" value="KAG6975054.1"/>
    <property type="molecule type" value="Genomic_DNA"/>
</dbReference>
<name>A0A8T1V3Y7_9STRA</name>
<proteinExistence type="inferred from homology"/>
<dbReference type="Proteomes" id="UP000688947">
    <property type="component" value="Unassembled WGS sequence"/>
</dbReference>
<feature type="non-terminal residue" evidence="3">
    <location>
        <position position="1"/>
    </location>
</feature>
<protein>
    <recommendedName>
        <fullName evidence="2">RNA polymerase Rpb4/RPC9 core domain-containing protein</fullName>
    </recommendedName>
</protein>
<dbReference type="PANTHER" id="PTHR21297">
    <property type="entry name" value="DNA-DIRECTED RNA POLYMERASE II"/>
    <property type="match status" value="1"/>
</dbReference>
<evidence type="ECO:0000313" key="4">
    <source>
        <dbReference type="Proteomes" id="UP000688947"/>
    </source>
</evidence>
<dbReference type="GO" id="GO:0030880">
    <property type="term" value="C:RNA polymerase complex"/>
    <property type="evidence" value="ECO:0007669"/>
    <property type="project" value="InterPro"/>
</dbReference>
<dbReference type="AlphaFoldDB" id="A0A8T1V3Y7"/>
<evidence type="ECO:0000313" key="3">
    <source>
        <dbReference type="EMBL" id="KAG6975054.1"/>
    </source>
</evidence>
<dbReference type="InterPro" id="IPR045222">
    <property type="entry name" value="Rpb4-like"/>
</dbReference>